<evidence type="ECO:0000313" key="1">
    <source>
        <dbReference type="EMBL" id="KAJ3553437.1"/>
    </source>
</evidence>
<gene>
    <name evidence="1" type="ORF">NM688_g3612</name>
</gene>
<organism evidence="1 2">
    <name type="scientific">Phlebia brevispora</name>
    <dbReference type="NCBI Taxonomy" id="194682"/>
    <lineage>
        <taxon>Eukaryota</taxon>
        <taxon>Fungi</taxon>
        <taxon>Dikarya</taxon>
        <taxon>Basidiomycota</taxon>
        <taxon>Agaricomycotina</taxon>
        <taxon>Agaricomycetes</taxon>
        <taxon>Polyporales</taxon>
        <taxon>Meruliaceae</taxon>
        <taxon>Phlebia</taxon>
    </lineage>
</organism>
<evidence type="ECO:0000313" key="2">
    <source>
        <dbReference type="Proteomes" id="UP001148662"/>
    </source>
</evidence>
<reference evidence="1" key="1">
    <citation type="submission" date="2022-07" db="EMBL/GenBank/DDBJ databases">
        <title>Genome Sequence of Phlebia brevispora.</title>
        <authorList>
            <person name="Buettner E."/>
        </authorList>
    </citation>
    <scope>NUCLEOTIDE SEQUENCE</scope>
    <source>
        <strain evidence="1">MPL23</strain>
    </source>
</reference>
<name>A0ACC1T524_9APHY</name>
<accession>A0ACC1T524</accession>
<dbReference type="EMBL" id="JANHOG010000539">
    <property type="protein sequence ID" value="KAJ3553437.1"/>
    <property type="molecule type" value="Genomic_DNA"/>
</dbReference>
<comment type="caution">
    <text evidence="1">The sequence shown here is derived from an EMBL/GenBank/DDBJ whole genome shotgun (WGS) entry which is preliminary data.</text>
</comment>
<sequence length="99" mass="10614">MLIDKISAQQRFGLARSQAPGQQNGAPGLEDGLREAQDLASKAEGVQGSVRQAAVWGTNVSAPRLTTRSTHNFGPPTMQLANHPLRVRVWTNALLSAKL</sequence>
<dbReference type="Proteomes" id="UP001148662">
    <property type="component" value="Unassembled WGS sequence"/>
</dbReference>
<protein>
    <submittedName>
        <fullName evidence="1">Uncharacterized protein</fullName>
    </submittedName>
</protein>
<keyword evidence="2" id="KW-1185">Reference proteome</keyword>
<proteinExistence type="predicted"/>